<evidence type="ECO:0000313" key="2">
    <source>
        <dbReference type="EMBL" id="MCA9729151.1"/>
    </source>
</evidence>
<dbReference type="Proteomes" id="UP000697710">
    <property type="component" value="Unassembled WGS sequence"/>
</dbReference>
<reference evidence="2" key="2">
    <citation type="journal article" date="2021" name="Microbiome">
        <title>Successional dynamics and alternative stable states in a saline activated sludge microbial community over 9 years.</title>
        <authorList>
            <person name="Wang Y."/>
            <person name="Ye J."/>
            <person name="Ju F."/>
            <person name="Liu L."/>
            <person name="Boyd J.A."/>
            <person name="Deng Y."/>
            <person name="Parks D.H."/>
            <person name="Jiang X."/>
            <person name="Yin X."/>
            <person name="Woodcroft B.J."/>
            <person name="Tyson G.W."/>
            <person name="Hugenholtz P."/>
            <person name="Polz M.F."/>
            <person name="Zhang T."/>
        </authorList>
    </citation>
    <scope>NUCLEOTIDE SEQUENCE</scope>
    <source>
        <strain evidence="2">HKST-UBA01</strain>
    </source>
</reference>
<gene>
    <name evidence="2" type="ORF">KC729_15785</name>
</gene>
<proteinExistence type="predicted"/>
<reference evidence="2" key="1">
    <citation type="submission" date="2020-04" db="EMBL/GenBank/DDBJ databases">
        <authorList>
            <person name="Zhang T."/>
        </authorList>
    </citation>
    <scope>NUCLEOTIDE SEQUENCE</scope>
    <source>
        <strain evidence="2">HKST-UBA01</strain>
    </source>
</reference>
<comment type="caution">
    <text evidence="2">The sequence shown here is derived from an EMBL/GenBank/DDBJ whole genome shotgun (WGS) entry which is preliminary data.</text>
</comment>
<name>A0A956M0W4_UNCEI</name>
<protein>
    <submittedName>
        <fullName evidence="2">Uncharacterized protein</fullName>
    </submittedName>
</protein>
<evidence type="ECO:0000313" key="3">
    <source>
        <dbReference type="Proteomes" id="UP000697710"/>
    </source>
</evidence>
<dbReference type="EMBL" id="JAGQHR010000588">
    <property type="protein sequence ID" value="MCA9729151.1"/>
    <property type="molecule type" value="Genomic_DNA"/>
</dbReference>
<keyword evidence="1" id="KW-0812">Transmembrane</keyword>
<sequence>FYVVDDHRTTLSGFDTRYANRISGSEMRAIEDLYPSVAGYLASGRILTRLQRSFFSGDPMTETLTLVQAANDDEVRTSQSGGFLLGMIGGFPGQLLGLVGLAGALGALRRRR</sequence>
<feature type="transmembrane region" description="Helical" evidence="1">
    <location>
        <begin position="83"/>
        <end position="108"/>
    </location>
</feature>
<keyword evidence="1" id="KW-0472">Membrane</keyword>
<accession>A0A956M0W4</accession>
<organism evidence="2 3">
    <name type="scientific">Eiseniibacteriota bacterium</name>
    <dbReference type="NCBI Taxonomy" id="2212470"/>
    <lineage>
        <taxon>Bacteria</taxon>
        <taxon>Candidatus Eiseniibacteriota</taxon>
    </lineage>
</organism>
<evidence type="ECO:0000256" key="1">
    <source>
        <dbReference type="SAM" id="Phobius"/>
    </source>
</evidence>
<keyword evidence="1" id="KW-1133">Transmembrane helix</keyword>
<feature type="non-terminal residue" evidence="2">
    <location>
        <position position="1"/>
    </location>
</feature>
<dbReference type="AlphaFoldDB" id="A0A956M0W4"/>